<proteinExistence type="predicted"/>
<dbReference type="Proteomes" id="UP001497516">
    <property type="component" value="Chromosome 10"/>
</dbReference>
<keyword evidence="2" id="KW-1185">Reference proteome</keyword>
<name>A0AAV2D202_9ROSI</name>
<organism evidence="1 2">
    <name type="scientific">Linum trigynum</name>
    <dbReference type="NCBI Taxonomy" id="586398"/>
    <lineage>
        <taxon>Eukaryota</taxon>
        <taxon>Viridiplantae</taxon>
        <taxon>Streptophyta</taxon>
        <taxon>Embryophyta</taxon>
        <taxon>Tracheophyta</taxon>
        <taxon>Spermatophyta</taxon>
        <taxon>Magnoliopsida</taxon>
        <taxon>eudicotyledons</taxon>
        <taxon>Gunneridae</taxon>
        <taxon>Pentapetalae</taxon>
        <taxon>rosids</taxon>
        <taxon>fabids</taxon>
        <taxon>Malpighiales</taxon>
        <taxon>Linaceae</taxon>
        <taxon>Linum</taxon>
    </lineage>
</organism>
<protein>
    <submittedName>
        <fullName evidence="1">Uncharacterized protein</fullName>
    </submittedName>
</protein>
<evidence type="ECO:0000313" key="2">
    <source>
        <dbReference type="Proteomes" id="UP001497516"/>
    </source>
</evidence>
<sequence length="101" mass="12098">MLFNRKQRRSGESSAIVDFGLVSFWPSFRVSKRFRTRGSYATRRKLPARLTGMKTWETKARRQSLRLRGEERSIKIGKREKLETAKSNHKLHRRRIYLFSL</sequence>
<accession>A0AAV2D202</accession>
<gene>
    <name evidence="1" type="ORF">LTRI10_LOCUS9447</name>
</gene>
<reference evidence="1 2" key="1">
    <citation type="submission" date="2024-04" db="EMBL/GenBank/DDBJ databases">
        <authorList>
            <person name="Fracassetti M."/>
        </authorList>
    </citation>
    <scope>NUCLEOTIDE SEQUENCE [LARGE SCALE GENOMIC DNA]</scope>
</reference>
<evidence type="ECO:0000313" key="1">
    <source>
        <dbReference type="EMBL" id="CAL1362413.1"/>
    </source>
</evidence>
<dbReference type="EMBL" id="OZ034814">
    <property type="protein sequence ID" value="CAL1362413.1"/>
    <property type="molecule type" value="Genomic_DNA"/>
</dbReference>
<dbReference type="AlphaFoldDB" id="A0AAV2D202"/>